<feature type="transmembrane region" description="Helical" evidence="3">
    <location>
        <begin position="210"/>
        <end position="229"/>
    </location>
</feature>
<organism evidence="5 6">
    <name type="scientific">Caldibacillus debilis</name>
    <dbReference type="NCBI Taxonomy" id="301148"/>
    <lineage>
        <taxon>Bacteria</taxon>
        <taxon>Bacillati</taxon>
        <taxon>Bacillota</taxon>
        <taxon>Bacilli</taxon>
        <taxon>Bacillales</taxon>
        <taxon>Bacillaceae</taxon>
        <taxon>Caldibacillus</taxon>
    </lineage>
</organism>
<gene>
    <name evidence="5" type="ORF">B4135_2994</name>
</gene>
<dbReference type="PATRIC" id="fig|301148.3.peg.631"/>
<dbReference type="InterPro" id="IPR037185">
    <property type="entry name" value="EmrE-like"/>
</dbReference>
<feature type="transmembrane region" description="Helical" evidence="3">
    <location>
        <begin position="179"/>
        <end position="198"/>
    </location>
</feature>
<keyword evidence="3" id="KW-0472">Membrane</keyword>
<dbReference type="Pfam" id="PF00892">
    <property type="entry name" value="EamA"/>
    <property type="match status" value="2"/>
</dbReference>
<comment type="subcellular location">
    <subcellularLocation>
        <location evidence="1">Endomembrane system</location>
        <topology evidence="1">Multi-pass membrane protein</topology>
    </subcellularLocation>
</comment>
<feature type="transmembrane region" description="Helical" evidence="3">
    <location>
        <begin position="119"/>
        <end position="136"/>
    </location>
</feature>
<feature type="transmembrane region" description="Helical" evidence="3">
    <location>
        <begin position="86"/>
        <end position="107"/>
    </location>
</feature>
<dbReference type="InterPro" id="IPR000620">
    <property type="entry name" value="EamA_dom"/>
</dbReference>
<proteinExistence type="inferred from homology"/>
<feature type="transmembrane region" description="Helical" evidence="3">
    <location>
        <begin position="241"/>
        <end position="260"/>
    </location>
</feature>
<evidence type="ECO:0000259" key="4">
    <source>
        <dbReference type="Pfam" id="PF00892"/>
    </source>
</evidence>
<feature type="transmembrane region" description="Helical" evidence="3">
    <location>
        <begin position="148"/>
        <end position="167"/>
    </location>
</feature>
<keyword evidence="3" id="KW-0812">Transmembrane</keyword>
<keyword evidence="3" id="KW-1133">Transmembrane helix</keyword>
<dbReference type="AlphaFoldDB" id="A0A150LMW5"/>
<sequence>MKDKLLFSLVMLIFGSIGLFVKHIALPSDAVALFRGASGSLFLFLAALVMKNRLRFKTTKRNWILLLLSGSALGLNWIFLFEAYRYTTVSAATLAYYFAPVLVMALSPFVLKEKWTAKSAACIAVAMAGLFFIFGQGEESGAGGYSRLAGIGFGLLAALFFAGVVLLNKCIKDFPGYETALIQLFFAALVLFPYVAAAEEIHLSRLDGRSVFFLLVVGIVHTGLAYFLYFSAIKKLPTQTVAVLSYFDPVSAVAMSALVLKEMLTWGQVVGGIFILGAAFFGEFFAAKNAAKSMEKKTGPEAGQG</sequence>
<evidence type="ECO:0000256" key="3">
    <source>
        <dbReference type="SAM" id="Phobius"/>
    </source>
</evidence>
<dbReference type="EMBL" id="LQYT01000084">
    <property type="protein sequence ID" value="KYD13102.1"/>
    <property type="molecule type" value="Genomic_DNA"/>
</dbReference>
<feature type="transmembrane region" description="Helical" evidence="3">
    <location>
        <begin position="5"/>
        <end position="26"/>
    </location>
</feature>
<feature type="transmembrane region" description="Helical" evidence="3">
    <location>
        <begin position="266"/>
        <end position="287"/>
    </location>
</feature>
<feature type="transmembrane region" description="Helical" evidence="3">
    <location>
        <begin position="32"/>
        <end position="50"/>
    </location>
</feature>
<feature type="domain" description="EamA" evidence="4">
    <location>
        <begin position="5"/>
        <end position="134"/>
    </location>
</feature>
<dbReference type="PANTHER" id="PTHR22911:SF102">
    <property type="entry name" value="MEMBRANE PROTEIN"/>
    <property type="match status" value="1"/>
</dbReference>
<reference evidence="5 6" key="1">
    <citation type="submission" date="2016-01" db="EMBL/GenBank/DDBJ databases">
        <title>Draft Genome Sequences of Seven Thermophilic Sporeformers Isolated from Foods.</title>
        <authorList>
            <person name="Berendsen E.M."/>
            <person name="Wells-Bennik M.H."/>
            <person name="Krawcyk A.O."/>
            <person name="De Jong A."/>
            <person name="Holsappel S."/>
            <person name="Eijlander R.T."/>
            <person name="Kuipers O.P."/>
        </authorList>
    </citation>
    <scope>NUCLEOTIDE SEQUENCE [LARGE SCALE GENOMIC DNA]</scope>
    <source>
        <strain evidence="5 6">B4135</strain>
    </source>
</reference>
<dbReference type="RefSeq" id="WP_061569503.1">
    <property type="nucleotide sequence ID" value="NZ_LQYT01000084.1"/>
</dbReference>
<dbReference type="GO" id="GO:0016020">
    <property type="term" value="C:membrane"/>
    <property type="evidence" value="ECO:0007669"/>
    <property type="project" value="InterPro"/>
</dbReference>
<evidence type="ECO:0000256" key="2">
    <source>
        <dbReference type="ARBA" id="ARBA00007362"/>
    </source>
</evidence>
<accession>A0A150LMW5</accession>
<comment type="caution">
    <text evidence="5">The sequence shown here is derived from an EMBL/GenBank/DDBJ whole genome shotgun (WGS) entry which is preliminary data.</text>
</comment>
<dbReference type="PANTHER" id="PTHR22911">
    <property type="entry name" value="ACYL-MALONYL CONDENSING ENZYME-RELATED"/>
    <property type="match status" value="1"/>
</dbReference>
<dbReference type="SUPFAM" id="SSF103481">
    <property type="entry name" value="Multidrug resistance efflux transporter EmrE"/>
    <property type="match status" value="2"/>
</dbReference>
<evidence type="ECO:0000256" key="1">
    <source>
        <dbReference type="ARBA" id="ARBA00004127"/>
    </source>
</evidence>
<name>A0A150LMW5_9BACI</name>
<dbReference type="OrthoDB" id="9814238at2"/>
<protein>
    <recommendedName>
        <fullName evidence="4">EamA domain-containing protein</fullName>
    </recommendedName>
</protein>
<feature type="transmembrane region" description="Helical" evidence="3">
    <location>
        <begin position="62"/>
        <end position="80"/>
    </location>
</feature>
<dbReference type="Proteomes" id="UP000075683">
    <property type="component" value="Unassembled WGS sequence"/>
</dbReference>
<feature type="domain" description="EamA" evidence="4">
    <location>
        <begin position="149"/>
        <end position="281"/>
    </location>
</feature>
<evidence type="ECO:0000313" key="5">
    <source>
        <dbReference type="EMBL" id="KYD13102.1"/>
    </source>
</evidence>
<evidence type="ECO:0000313" key="6">
    <source>
        <dbReference type="Proteomes" id="UP000075683"/>
    </source>
</evidence>
<dbReference type="Gene3D" id="1.10.3730.20">
    <property type="match status" value="2"/>
</dbReference>
<comment type="similarity">
    <text evidence="2">Belongs to the EamA transporter family.</text>
</comment>